<accession>A0A835XHB0</accession>
<evidence type="ECO:0000313" key="4">
    <source>
        <dbReference type="Proteomes" id="UP000612055"/>
    </source>
</evidence>
<feature type="compositionally biased region" description="Low complexity" evidence="1">
    <location>
        <begin position="177"/>
        <end position="193"/>
    </location>
</feature>
<dbReference type="InterPro" id="IPR045036">
    <property type="entry name" value="Spartin-like"/>
</dbReference>
<name>A0A835XHB0_9CHLO</name>
<dbReference type="AlphaFoldDB" id="A0A835XHB0"/>
<dbReference type="PANTHER" id="PTHR21068:SF43">
    <property type="entry name" value="SPARTIN"/>
    <property type="match status" value="1"/>
</dbReference>
<evidence type="ECO:0000313" key="3">
    <source>
        <dbReference type="EMBL" id="KAG2484652.1"/>
    </source>
</evidence>
<proteinExistence type="predicted"/>
<feature type="domain" description="Senescence" evidence="2">
    <location>
        <begin position="1"/>
        <end position="168"/>
    </location>
</feature>
<feature type="region of interest" description="Disordered" evidence="1">
    <location>
        <begin position="177"/>
        <end position="208"/>
    </location>
</feature>
<protein>
    <recommendedName>
        <fullName evidence="2">Senescence domain-containing protein</fullName>
    </recommendedName>
</protein>
<dbReference type="Proteomes" id="UP000612055">
    <property type="component" value="Unassembled WGS sequence"/>
</dbReference>
<dbReference type="Pfam" id="PF06911">
    <property type="entry name" value="Senescence"/>
    <property type="match status" value="1"/>
</dbReference>
<sequence>MQRGADAAVARMAPAGEGARQVSPETQARLEQARSFAAKAAEVSGRAVHGALSVTAQVAGSLAQRISSTDFGRQLSRGHVAGASTQDIRKVGVAGVEAMEALYDSLADAARLVLAHSHAATTQVVGHKYGPSAAQATGAGLAVAQSAAQAGLNVYKLRPTALVRKMVKGTAKEVALGSAGASRSGSEASLPTAGGPGPGPAPSAASAPAAAGGMVLPAGGPAAAAAMLAAVTAPPPGVAPGPPVTAPLPSLVAGGGGPYPVVGPGPGPSVIPPPPTGPPAGPTQGQQPVQMTALPAGCVADGVEVVGPVPAHPVPRPGPPGAGPPLVVADYTPAAAALGGAGGPGAGGTGIGGSAGLPYPAVSEAQYGARYYPAVPGR</sequence>
<dbReference type="EMBL" id="JAEHOE010000146">
    <property type="protein sequence ID" value="KAG2484652.1"/>
    <property type="molecule type" value="Genomic_DNA"/>
</dbReference>
<organism evidence="3 4">
    <name type="scientific">Edaphochlamys debaryana</name>
    <dbReference type="NCBI Taxonomy" id="47281"/>
    <lineage>
        <taxon>Eukaryota</taxon>
        <taxon>Viridiplantae</taxon>
        <taxon>Chlorophyta</taxon>
        <taxon>core chlorophytes</taxon>
        <taxon>Chlorophyceae</taxon>
        <taxon>CS clade</taxon>
        <taxon>Chlamydomonadales</taxon>
        <taxon>Chlamydomonadales incertae sedis</taxon>
        <taxon>Edaphochlamys</taxon>
    </lineage>
</organism>
<evidence type="ECO:0000256" key="1">
    <source>
        <dbReference type="SAM" id="MobiDB-lite"/>
    </source>
</evidence>
<feature type="region of interest" description="Disordered" evidence="1">
    <location>
        <begin position="259"/>
        <end position="288"/>
    </location>
</feature>
<dbReference type="GO" id="GO:0005886">
    <property type="term" value="C:plasma membrane"/>
    <property type="evidence" value="ECO:0007669"/>
    <property type="project" value="TreeGrafter"/>
</dbReference>
<keyword evidence="4" id="KW-1185">Reference proteome</keyword>
<dbReference type="OrthoDB" id="20821at2759"/>
<gene>
    <name evidence="3" type="ORF">HYH03_016605</name>
</gene>
<evidence type="ECO:0000259" key="2">
    <source>
        <dbReference type="Pfam" id="PF06911"/>
    </source>
</evidence>
<reference evidence="3" key="1">
    <citation type="journal article" date="2020" name="bioRxiv">
        <title>Comparative genomics of Chlamydomonas.</title>
        <authorList>
            <person name="Craig R.J."/>
            <person name="Hasan A.R."/>
            <person name="Ness R.W."/>
            <person name="Keightley P.D."/>
        </authorList>
    </citation>
    <scope>NUCLEOTIDE SEQUENCE</scope>
    <source>
        <strain evidence="3">CCAP 11/70</strain>
    </source>
</reference>
<dbReference type="InterPro" id="IPR009686">
    <property type="entry name" value="Senescence/spartin_C"/>
</dbReference>
<feature type="compositionally biased region" description="Pro residues" evidence="1">
    <location>
        <begin position="261"/>
        <end position="281"/>
    </location>
</feature>
<dbReference type="PANTHER" id="PTHR21068">
    <property type="entry name" value="SPARTIN"/>
    <property type="match status" value="1"/>
</dbReference>
<comment type="caution">
    <text evidence="3">The sequence shown here is derived from an EMBL/GenBank/DDBJ whole genome shotgun (WGS) entry which is preliminary data.</text>
</comment>
<feature type="region of interest" description="Disordered" evidence="1">
    <location>
        <begin position="1"/>
        <end position="24"/>
    </location>
</feature>